<keyword evidence="2" id="KW-0560">Oxidoreductase</keyword>
<evidence type="ECO:0000256" key="1">
    <source>
        <dbReference type="SAM" id="Phobius"/>
    </source>
</evidence>
<sequence length="385" mass="41860">MTLTPPSPTRPPLTLPAVASTALAVLSSHVFPAETNMLAFPLTLALIAIFGVPHGAADHLVHAWRHRPTGRKGGDAKFFAGYIALVVAHATLWYLCPPAAFALFLCMAVWHFGQGEYEYLGGRSPLAYYGCAATCTLDAWVVYVSRGIMILSLLTFAQPNLTFPVIQAVTTLDTEWIPDPSAPSTWAACRMAMTAGVAQHVLLLTYLLGHSTRPTAFLRDHVPKLVALALLYTHVNAYLAFGIYFGLWHALEFFLSVKSSLALTTRGMIAWAVVPLSLPVLGAMLVMGMYWDQVGMASEVAYWRAFLVVVSSVTTPHVVYLEGFVQVRMAGGSKEPNKQMRPQRESNEVEIIKSAVVNSCENSRKAPVVSQLAKSPTVVCVGKSR</sequence>
<protein>
    <submittedName>
        <fullName evidence="2">Beta-carotene 15,15'-dioxygenase-domain-containing protein</fullName>
    </submittedName>
</protein>
<evidence type="ECO:0000313" key="3">
    <source>
        <dbReference type="Proteomes" id="UP000193411"/>
    </source>
</evidence>
<dbReference type="NCBIfam" id="TIGR03753">
    <property type="entry name" value="blh_monoox"/>
    <property type="match status" value="1"/>
</dbReference>
<feature type="transmembrane region" description="Helical" evidence="1">
    <location>
        <begin position="78"/>
        <end position="111"/>
    </location>
</feature>
<feature type="transmembrane region" description="Helical" evidence="1">
    <location>
        <begin position="37"/>
        <end position="57"/>
    </location>
</feature>
<keyword evidence="1" id="KW-0472">Membrane</keyword>
<keyword evidence="1" id="KW-0812">Transmembrane</keyword>
<reference evidence="2 3" key="1">
    <citation type="submission" date="2016-07" db="EMBL/GenBank/DDBJ databases">
        <title>Pervasive Adenine N6-methylation of Active Genes in Fungi.</title>
        <authorList>
            <consortium name="DOE Joint Genome Institute"/>
            <person name="Mondo S.J."/>
            <person name="Dannebaum R.O."/>
            <person name="Kuo R.C."/>
            <person name="Labutti K."/>
            <person name="Haridas S."/>
            <person name="Kuo A."/>
            <person name="Salamov A."/>
            <person name="Ahrendt S.R."/>
            <person name="Lipzen A."/>
            <person name="Sullivan W."/>
            <person name="Andreopoulos W.B."/>
            <person name="Clum A."/>
            <person name="Lindquist E."/>
            <person name="Daum C."/>
            <person name="Ramamoorthy G.K."/>
            <person name="Gryganskyi A."/>
            <person name="Culley D."/>
            <person name="Magnuson J.K."/>
            <person name="James T.Y."/>
            <person name="O'Malley M.A."/>
            <person name="Stajich J.E."/>
            <person name="Spatafora J.W."/>
            <person name="Visel A."/>
            <person name="Grigoriev I.V."/>
        </authorList>
    </citation>
    <scope>NUCLEOTIDE SEQUENCE [LARGE SCALE GENOMIC DNA]</scope>
    <source>
        <strain evidence="2 3">PL171</strain>
    </source>
</reference>
<evidence type="ECO:0000313" key="2">
    <source>
        <dbReference type="EMBL" id="ORZ37408.1"/>
    </source>
</evidence>
<keyword evidence="2" id="KW-0223">Dioxygenase</keyword>
<keyword evidence="3" id="KW-1185">Reference proteome</keyword>
<dbReference type="InterPro" id="IPR022270">
    <property type="entry name" value="Blh_diox"/>
</dbReference>
<keyword evidence="1" id="KW-1133">Transmembrane helix</keyword>
<feature type="transmembrane region" description="Helical" evidence="1">
    <location>
        <begin position="191"/>
        <end position="209"/>
    </location>
</feature>
<dbReference type="GO" id="GO:0016702">
    <property type="term" value="F:oxidoreductase activity, acting on single donors with incorporation of molecular oxygen, incorporation of two atoms of oxygen"/>
    <property type="evidence" value="ECO:0007669"/>
    <property type="project" value="InterPro"/>
</dbReference>
<gene>
    <name evidence="2" type="ORF">BCR44DRAFT_40763</name>
</gene>
<feature type="transmembrane region" description="Helical" evidence="1">
    <location>
        <begin position="126"/>
        <end position="144"/>
    </location>
</feature>
<dbReference type="AlphaFoldDB" id="A0A1Y2HS41"/>
<dbReference type="Pfam" id="PF15461">
    <property type="entry name" value="BCD"/>
    <property type="match status" value="1"/>
</dbReference>
<proteinExistence type="predicted"/>
<organism evidence="2 3">
    <name type="scientific">Catenaria anguillulae PL171</name>
    <dbReference type="NCBI Taxonomy" id="765915"/>
    <lineage>
        <taxon>Eukaryota</taxon>
        <taxon>Fungi</taxon>
        <taxon>Fungi incertae sedis</taxon>
        <taxon>Blastocladiomycota</taxon>
        <taxon>Blastocladiomycetes</taxon>
        <taxon>Blastocladiales</taxon>
        <taxon>Catenariaceae</taxon>
        <taxon>Catenaria</taxon>
    </lineage>
</organism>
<dbReference type="OrthoDB" id="2111956at2759"/>
<dbReference type="Proteomes" id="UP000193411">
    <property type="component" value="Unassembled WGS sequence"/>
</dbReference>
<comment type="caution">
    <text evidence="2">The sequence shown here is derived from an EMBL/GenBank/DDBJ whole genome shotgun (WGS) entry which is preliminary data.</text>
</comment>
<name>A0A1Y2HS41_9FUNG</name>
<dbReference type="EMBL" id="MCFL01000013">
    <property type="protein sequence ID" value="ORZ37408.1"/>
    <property type="molecule type" value="Genomic_DNA"/>
</dbReference>
<accession>A0A1Y2HS41</accession>
<feature type="transmembrane region" description="Helical" evidence="1">
    <location>
        <begin position="302"/>
        <end position="321"/>
    </location>
</feature>
<feature type="transmembrane region" description="Helical" evidence="1">
    <location>
        <begin position="268"/>
        <end position="290"/>
    </location>
</feature>
<feature type="transmembrane region" description="Helical" evidence="1">
    <location>
        <begin position="229"/>
        <end position="247"/>
    </location>
</feature>